<dbReference type="WBParaSite" id="SPAL_0000525300.1">
    <property type="protein sequence ID" value="SPAL_0000525300.1"/>
    <property type="gene ID" value="SPAL_0000525300"/>
</dbReference>
<evidence type="ECO:0000313" key="2">
    <source>
        <dbReference type="WBParaSite" id="SPAL_0000525300.1"/>
    </source>
</evidence>
<keyword evidence="1" id="KW-1185">Reference proteome</keyword>
<organism evidence="1 2">
    <name type="scientific">Strongyloides papillosus</name>
    <name type="common">Intestinal threadworm</name>
    <dbReference type="NCBI Taxonomy" id="174720"/>
    <lineage>
        <taxon>Eukaryota</taxon>
        <taxon>Metazoa</taxon>
        <taxon>Ecdysozoa</taxon>
        <taxon>Nematoda</taxon>
        <taxon>Chromadorea</taxon>
        <taxon>Rhabditida</taxon>
        <taxon>Tylenchina</taxon>
        <taxon>Panagrolaimomorpha</taxon>
        <taxon>Strongyloidoidea</taxon>
        <taxon>Strongyloididae</taxon>
        <taxon>Strongyloides</taxon>
    </lineage>
</organism>
<protein>
    <submittedName>
        <fullName evidence="2">Uncharacterized protein</fullName>
    </submittedName>
</protein>
<evidence type="ECO:0000313" key="1">
    <source>
        <dbReference type="Proteomes" id="UP000046392"/>
    </source>
</evidence>
<dbReference type="AlphaFoldDB" id="A0A0N5BH05"/>
<dbReference type="Proteomes" id="UP000046392">
    <property type="component" value="Unplaced"/>
</dbReference>
<accession>A0A0N5BH05</accession>
<name>A0A0N5BH05_STREA</name>
<sequence>MDLATWEVIIRPKTQNKKAYDDVFRYLVSKIGNDSRYSSDPVIQCAINEINSYPDGEIPHEAVLRVKEKINNQMQSNGGRISRGVRTTSYRNESFDIPPVPRDNSFEFEDERIGIVEYSYDNIQQDIIDISGPILRPVRRREVQENRIFRSRQTMVRFSAEEVLKSKKWLSVSNGKYPKSESIHTRLIGDKYTYV</sequence>
<proteinExistence type="predicted"/>
<reference evidence="2" key="1">
    <citation type="submission" date="2017-02" db="UniProtKB">
        <authorList>
            <consortium name="WormBaseParasite"/>
        </authorList>
    </citation>
    <scope>IDENTIFICATION</scope>
</reference>